<feature type="transmembrane region" description="Helical" evidence="15">
    <location>
        <begin position="791"/>
        <end position="811"/>
    </location>
</feature>
<dbReference type="InterPro" id="IPR059000">
    <property type="entry name" value="ATPase_P-type_domA"/>
</dbReference>
<evidence type="ECO:0000256" key="5">
    <source>
        <dbReference type="ARBA" id="ARBA00022553"/>
    </source>
</evidence>
<comment type="caution">
    <text evidence="17">The sequence shown here is derived from an EMBL/GenBank/DDBJ whole genome shotgun (WGS) entry which is preliminary data.</text>
</comment>
<keyword evidence="13" id="KW-0406">Ion transport</keyword>
<dbReference type="PANTHER" id="PTHR43520">
    <property type="entry name" value="ATP7, ISOFORM B"/>
    <property type="match status" value="1"/>
</dbReference>
<dbReference type="RefSeq" id="WP_204637209.1">
    <property type="nucleotide sequence ID" value="NZ_JADIKC010000007.1"/>
</dbReference>
<keyword evidence="11" id="KW-1278">Translocase</keyword>
<dbReference type="InterPro" id="IPR018303">
    <property type="entry name" value="ATPase_P-typ_P_site"/>
</dbReference>
<keyword evidence="8 15" id="KW-0547">Nucleotide-binding</keyword>
<dbReference type="InterPro" id="IPR027256">
    <property type="entry name" value="P-typ_ATPase_IB"/>
</dbReference>
<evidence type="ECO:0000256" key="7">
    <source>
        <dbReference type="ARBA" id="ARBA00022723"/>
    </source>
</evidence>
<dbReference type="SUPFAM" id="SSF81653">
    <property type="entry name" value="Calcium ATPase, transduction domain A"/>
    <property type="match status" value="1"/>
</dbReference>
<keyword evidence="12 15" id="KW-1133">Transmembrane helix</keyword>
<dbReference type="SUPFAM" id="SSF55008">
    <property type="entry name" value="HMA, heavy metal-associated domain"/>
    <property type="match status" value="1"/>
</dbReference>
<keyword evidence="5" id="KW-0597">Phosphoprotein</keyword>
<dbReference type="Pfam" id="PF00702">
    <property type="entry name" value="Hydrolase"/>
    <property type="match status" value="1"/>
</dbReference>
<keyword evidence="3" id="KW-0813">Transport</keyword>
<dbReference type="InterPro" id="IPR023299">
    <property type="entry name" value="ATPase_P-typ_cyto_dom_N"/>
</dbReference>
<dbReference type="InterPro" id="IPR001757">
    <property type="entry name" value="P_typ_ATPase"/>
</dbReference>
<sequence length="821" mass="88575">MVSSWTLDGASASHSPDALIVDRAVDVDPTGRPQLCYHCGEALPQEPLQFDVEGTSRGFCCHGCVAAAEWIRHSELGDYYRLRSAAGTRVEDVPDLASWDRDDLLGEHALPVAGGLEMTLLTDGMRCAACAWLIDQALRRETGVFDTSANAVTGRIRIGWNPAQVRLSQLLQRLAMLGYRPYLATGAARERERVAEHRRWLTRLGIAGLGAMQTMMFSEALYLDFGHHMAGATRDFFRWTAFLVATPVVFYSGWPFLQGCWRELRQRRPGMDTLIASSTLLAYLASVVETVRSGAQIWYDAATMFVFLLLTARLLEQRARRVASAQVDALARARPTLAVRERDDGSRESVPVASLQVGDIVCIAVGEVVPADGCLLTAEASFEEALLTGESRPMTRAKGATIYAGTVCREIPARLEVTQTGAATRLSQLARLVEQAQAQRPRLARIADRIGSVFVSVLLVLAVIVYGVWRWHDPARAFEVTLSLLVVSCPCALSLAVPAALAASHGALARMGVLSIRAGGLEQLARVNDMVFDKTGTLTSVQLALGDVHTTAEISPAMALQMAAALERDSNHPIARAFADTSTSLQAHDLRTVTGHGVLGLIDGKAWRLGRASFAGRREDDGQLWLGDGQRVVARFSLQESLRADATQAIAALRALGIELHLASGDAANPVRRLMTELKIGRAHARQSSEDKLALVRALQAKGRVVAMVGDGLNDAPVLAGADVSIAMGEGASLAQRAADMVLTSPSLLRLSDAIRLSRQTQRIIRQNFAWAVGYNVLALPLAMTGHVTPAIAALGMALSSLVVTINALRLTRSRNTEATR</sequence>
<evidence type="ECO:0000256" key="9">
    <source>
        <dbReference type="ARBA" id="ARBA00022840"/>
    </source>
</evidence>
<dbReference type="Gene3D" id="3.40.1110.10">
    <property type="entry name" value="Calcium-transporting ATPase, cytoplasmic domain N"/>
    <property type="match status" value="1"/>
</dbReference>
<dbReference type="Pfam" id="PF00122">
    <property type="entry name" value="E1-E2_ATPase"/>
    <property type="match status" value="1"/>
</dbReference>
<comment type="subcellular location">
    <subcellularLocation>
        <location evidence="1">Cell membrane</location>
        <topology evidence="1">Multi-pass membrane protein</topology>
    </subcellularLocation>
</comment>
<dbReference type="PRINTS" id="PR00120">
    <property type="entry name" value="HATPASE"/>
</dbReference>
<evidence type="ECO:0000256" key="13">
    <source>
        <dbReference type="ARBA" id="ARBA00023065"/>
    </source>
</evidence>
<feature type="transmembrane region" description="Helical" evidence="15">
    <location>
        <begin position="768"/>
        <end position="785"/>
    </location>
</feature>
<dbReference type="PROSITE" id="PS00154">
    <property type="entry name" value="ATPASE_E1_E2"/>
    <property type="match status" value="1"/>
</dbReference>
<dbReference type="InterPro" id="IPR036163">
    <property type="entry name" value="HMA_dom_sf"/>
</dbReference>
<dbReference type="PANTHER" id="PTHR43520:SF5">
    <property type="entry name" value="CATION-TRANSPORTING P-TYPE ATPASE-RELATED"/>
    <property type="match status" value="1"/>
</dbReference>
<keyword evidence="14 15" id="KW-0472">Membrane</keyword>
<feature type="transmembrane region" description="Helical" evidence="15">
    <location>
        <begin position="269"/>
        <end position="285"/>
    </location>
</feature>
<feature type="domain" description="HMA" evidence="16">
    <location>
        <begin position="116"/>
        <end position="182"/>
    </location>
</feature>
<feature type="transmembrane region" description="Helical" evidence="15">
    <location>
        <begin position="297"/>
        <end position="315"/>
    </location>
</feature>
<evidence type="ECO:0000259" key="16">
    <source>
        <dbReference type="PROSITE" id="PS50846"/>
    </source>
</evidence>
<keyword evidence="18" id="KW-1185">Reference proteome</keyword>
<evidence type="ECO:0000256" key="14">
    <source>
        <dbReference type="ARBA" id="ARBA00023136"/>
    </source>
</evidence>
<dbReference type="PRINTS" id="PR00119">
    <property type="entry name" value="CATATPASE"/>
</dbReference>
<dbReference type="Pfam" id="PF12156">
    <property type="entry name" value="ATPase-cat_bd"/>
    <property type="match status" value="1"/>
</dbReference>
<dbReference type="Pfam" id="PF00403">
    <property type="entry name" value="HMA"/>
    <property type="match status" value="1"/>
</dbReference>
<dbReference type="EMBL" id="JADIKC010000007">
    <property type="protein sequence ID" value="MBM7122780.1"/>
    <property type="molecule type" value="Genomic_DNA"/>
</dbReference>
<evidence type="ECO:0000313" key="17">
    <source>
        <dbReference type="EMBL" id="MBM7122780.1"/>
    </source>
</evidence>
<organism evidence="17 18">
    <name type="scientific">Dyella kyungheensis</name>
    <dbReference type="NCBI Taxonomy" id="1242174"/>
    <lineage>
        <taxon>Bacteria</taxon>
        <taxon>Pseudomonadati</taxon>
        <taxon>Pseudomonadota</taxon>
        <taxon>Gammaproteobacteria</taxon>
        <taxon>Lysobacterales</taxon>
        <taxon>Rhodanobacteraceae</taxon>
        <taxon>Dyella</taxon>
    </lineage>
</organism>
<dbReference type="PROSITE" id="PS50846">
    <property type="entry name" value="HMA_2"/>
    <property type="match status" value="1"/>
</dbReference>
<dbReference type="Gene3D" id="3.40.50.1000">
    <property type="entry name" value="HAD superfamily/HAD-like"/>
    <property type="match status" value="1"/>
</dbReference>
<keyword evidence="10" id="KW-0460">Magnesium</keyword>
<keyword evidence="4 15" id="KW-1003">Cell membrane</keyword>
<dbReference type="InterPro" id="IPR021993">
    <property type="entry name" value="ATPase-cat-bd"/>
</dbReference>
<evidence type="ECO:0000256" key="12">
    <source>
        <dbReference type="ARBA" id="ARBA00022989"/>
    </source>
</evidence>
<dbReference type="NCBIfam" id="TIGR01512">
    <property type="entry name" value="ATPase-IB2_Cd"/>
    <property type="match status" value="1"/>
</dbReference>
<dbReference type="NCBIfam" id="TIGR01511">
    <property type="entry name" value="ATPase-IB1_Cu"/>
    <property type="match status" value="1"/>
</dbReference>
<evidence type="ECO:0000256" key="10">
    <source>
        <dbReference type="ARBA" id="ARBA00022842"/>
    </source>
</evidence>
<evidence type="ECO:0000256" key="3">
    <source>
        <dbReference type="ARBA" id="ARBA00022448"/>
    </source>
</evidence>
<evidence type="ECO:0000256" key="1">
    <source>
        <dbReference type="ARBA" id="ARBA00004651"/>
    </source>
</evidence>
<dbReference type="CDD" id="cd00371">
    <property type="entry name" value="HMA"/>
    <property type="match status" value="1"/>
</dbReference>
<evidence type="ECO:0000256" key="11">
    <source>
        <dbReference type="ARBA" id="ARBA00022967"/>
    </source>
</evidence>
<dbReference type="InterPro" id="IPR023298">
    <property type="entry name" value="ATPase_P-typ_TM_dom_sf"/>
</dbReference>
<keyword evidence="7 15" id="KW-0479">Metal-binding</keyword>
<gene>
    <name evidence="17" type="primary">cadA</name>
    <name evidence="17" type="ORF">ISP20_16555</name>
</gene>
<feature type="transmembrane region" description="Helical" evidence="15">
    <location>
        <begin position="236"/>
        <end position="257"/>
    </location>
</feature>
<evidence type="ECO:0000256" key="15">
    <source>
        <dbReference type="RuleBase" id="RU362081"/>
    </source>
</evidence>
<dbReference type="SUPFAM" id="SSF56784">
    <property type="entry name" value="HAD-like"/>
    <property type="match status" value="1"/>
</dbReference>
<dbReference type="Gene3D" id="2.70.150.10">
    <property type="entry name" value="Calcium-transporting ATPase, cytoplasmic transduction domain A"/>
    <property type="match status" value="1"/>
</dbReference>
<keyword evidence="9 15" id="KW-0067">ATP-binding</keyword>
<keyword evidence="6 15" id="KW-0812">Transmembrane</keyword>
<reference evidence="17 18" key="1">
    <citation type="submission" date="2020-10" db="EMBL/GenBank/DDBJ databases">
        <title>Phylogeny of dyella-like bacteria.</title>
        <authorList>
            <person name="Fu J."/>
        </authorList>
    </citation>
    <scope>NUCLEOTIDE SEQUENCE [LARGE SCALE GENOMIC DNA]</scope>
    <source>
        <strain evidence="17 18">THG-B117</strain>
    </source>
</reference>
<evidence type="ECO:0000313" key="18">
    <source>
        <dbReference type="Proteomes" id="UP001430065"/>
    </source>
</evidence>
<evidence type="ECO:0000256" key="2">
    <source>
        <dbReference type="ARBA" id="ARBA00006024"/>
    </source>
</evidence>
<proteinExistence type="inferred from homology"/>
<dbReference type="NCBIfam" id="TIGR01494">
    <property type="entry name" value="ATPase_P-type"/>
    <property type="match status" value="1"/>
</dbReference>
<dbReference type="Gene3D" id="3.30.70.100">
    <property type="match status" value="1"/>
</dbReference>
<dbReference type="Proteomes" id="UP001430065">
    <property type="component" value="Unassembled WGS sequence"/>
</dbReference>
<dbReference type="CDD" id="cd02079">
    <property type="entry name" value="P-type_ATPase_HM"/>
    <property type="match status" value="1"/>
</dbReference>
<evidence type="ECO:0000256" key="8">
    <source>
        <dbReference type="ARBA" id="ARBA00022741"/>
    </source>
</evidence>
<accession>A0ABS2JVC6</accession>
<feature type="transmembrane region" description="Helical" evidence="15">
    <location>
        <begin position="481"/>
        <end position="503"/>
    </location>
</feature>
<evidence type="ECO:0000256" key="6">
    <source>
        <dbReference type="ARBA" id="ARBA00022692"/>
    </source>
</evidence>
<dbReference type="NCBIfam" id="TIGR01525">
    <property type="entry name" value="ATPase-IB_hvy"/>
    <property type="match status" value="1"/>
</dbReference>
<dbReference type="InterPro" id="IPR006121">
    <property type="entry name" value="HMA_dom"/>
</dbReference>
<feature type="transmembrane region" description="Helical" evidence="15">
    <location>
        <begin position="450"/>
        <end position="469"/>
    </location>
</feature>
<dbReference type="InterPro" id="IPR023214">
    <property type="entry name" value="HAD_sf"/>
</dbReference>
<name>A0ABS2JVC6_9GAMM</name>
<dbReference type="InterPro" id="IPR036412">
    <property type="entry name" value="HAD-like_sf"/>
</dbReference>
<dbReference type="PROSITE" id="PS01229">
    <property type="entry name" value="COF_2"/>
    <property type="match status" value="1"/>
</dbReference>
<dbReference type="InterPro" id="IPR008250">
    <property type="entry name" value="ATPase_P-typ_transduc_dom_A_sf"/>
</dbReference>
<comment type="similarity">
    <text evidence="2 15">Belongs to the cation transport ATPase (P-type) (TC 3.A.3) family. Type IB subfamily.</text>
</comment>
<protein>
    <submittedName>
        <fullName evidence="17">Cadmium-translocating P-type ATPase</fullName>
    </submittedName>
</protein>
<dbReference type="SUPFAM" id="SSF81665">
    <property type="entry name" value="Calcium ATPase, transmembrane domain M"/>
    <property type="match status" value="1"/>
</dbReference>
<evidence type="ECO:0000256" key="4">
    <source>
        <dbReference type="ARBA" id="ARBA00022475"/>
    </source>
</evidence>